<evidence type="ECO:0000313" key="3">
    <source>
        <dbReference type="EMBL" id="JAU93438.1"/>
    </source>
</evidence>
<sequence>MDSSNPSSLVGLLNSQQHPLLSDSYSHNSFPPSVELGSSQVPPCFYESSQEASAIEAIPRRRKERQKWTPSDDVNLISAWLNTSKDSVVGNEQKLGTFWKRIAAYMAPMSREPDHCKQRWQKINELVQKFCGAYDAATRGKASGQNDDDVLKVAYDIFFNDYGKRFNLVHTWRELRYDQKWLSLSRPKTDGTSKRRKCNDGSQVGNSDDFTSVDGQATERPPGVKAVKNRGKKKVEEDKSVVDLEKLESAWSIKKADMALRERDMALKERVSKMAMLESILAKKEPLSEIDEAIKQKLFSEMFM</sequence>
<proteinExistence type="predicted"/>
<gene>
    <name evidence="3" type="ORF">MP_TR6227_c1_g1_i1_g.18097</name>
</gene>
<dbReference type="Pfam" id="PF00249">
    <property type="entry name" value="Myb_DNA-binding"/>
    <property type="match status" value="1"/>
</dbReference>
<dbReference type="AlphaFoldDB" id="A0A1J3JLS6"/>
<dbReference type="EMBL" id="GEVM01012500">
    <property type="protein sequence ID" value="JAU93438.1"/>
    <property type="molecule type" value="Transcribed_RNA"/>
</dbReference>
<evidence type="ECO:0000259" key="2">
    <source>
        <dbReference type="PROSITE" id="PS50090"/>
    </source>
</evidence>
<dbReference type="PROSITE" id="PS50090">
    <property type="entry name" value="MYB_LIKE"/>
    <property type="match status" value="1"/>
</dbReference>
<dbReference type="SUPFAM" id="SSF46689">
    <property type="entry name" value="Homeodomain-like"/>
    <property type="match status" value="1"/>
</dbReference>
<dbReference type="InterPro" id="IPR001005">
    <property type="entry name" value="SANT/Myb"/>
</dbReference>
<protein>
    <submittedName>
        <fullName evidence="3">Glutathione S-transferase T3</fullName>
    </submittedName>
</protein>
<feature type="domain" description="Myb-like" evidence="2">
    <location>
        <begin position="60"/>
        <end position="124"/>
    </location>
</feature>
<feature type="region of interest" description="Disordered" evidence="1">
    <location>
        <begin position="187"/>
        <end position="232"/>
    </location>
</feature>
<accession>A0A1J3JLS6</accession>
<keyword evidence="3" id="KW-0808">Transferase</keyword>
<dbReference type="InterPro" id="IPR009057">
    <property type="entry name" value="Homeodomain-like_sf"/>
</dbReference>
<organism evidence="3">
    <name type="scientific">Noccaea caerulescens</name>
    <name type="common">Alpine penny-cress</name>
    <name type="synonym">Thlaspi caerulescens</name>
    <dbReference type="NCBI Taxonomy" id="107243"/>
    <lineage>
        <taxon>Eukaryota</taxon>
        <taxon>Viridiplantae</taxon>
        <taxon>Streptophyta</taxon>
        <taxon>Embryophyta</taxon>
        <taxon>Tracheophyta</taxon>
        <taxon>Spermatophyta</taxon>
        <taxon>Magnoliopsida</taxon>
        <taxon>eudicotyledons</taxon>
        <taxon>Gunneridae</taxon>
        <taxon>Pentapetalae</taxon>
        <taxon>rosids</taxon>
        <taxon>malvids</taxon>
        <taxon>Brassicales</taxon>
        <taxon>Brassicaceae</taxon>
        <taxon>Coluteocarpeae</taxon>
        <taxon>Noccaea</taxon>
    </lineage>
</organism>
<dbReference type="Gene3D" id="1.10.10.60">
    <property type="entry name" value="Homeodomain-like"/>
    <property type="match status" value="1"/>
</dbReference>
<dbReference type="GO" id="GO:0016740">
    <property type="term" value="F:transferase activity"/>
    <property type="evidence" value="ECO:0007669"/>
    <property type="project" value="UniProtKB-KW"/>
</dbReference>
<evidence type="ECO:0000256" key="1">
    <source>
        <dbReference type="SAM" id="MobiDB-lite"/>
    </source>
</evidence>
<name>A0A1J3JLS6_NOCCA</name>
<dbReference type="PANTHER" id="PTHR45023:SF4">
    <property type="entry name" value="GLYCINE-RICH PROTEIN-RELATED"/>
    <property type="match status" value="1"/>
</dbReference>
<reference evidence="3" key="1">
    <citation type="submission" date="2016-07" db="EMBL/GenBank/DDBJ databases">
        <title>De novo transcriptome assembly of four accessions of the metal hyperaccumulator plant Noccaea caerulescens.</title>
        <authorList>
            <person name="Blande D."/>
            <person name="Halimaa P."/>
            <person name="Tervahauta A.I."/>
            <person name="Aarts M.G."/>
            <person name="Karenlampi S.O."/>
        </authorList>
    </citation>
    <scope>NUCLEOTIDE SEQUENCE</scope>
</reference>
<dbReference type="PANTHER" id="PTHR45023">
    <property type="match status" value="1"/>
</dbReference>
<feature type="compositionally biased region" description="Polar residues" evidence="1">
    <location>
        <begin position="200"/>
        <end position="215"/>
    </location>
</feature>